<dbReference type="Proteomes" id="UP000238523">
    <property type="component" value="Plasmid pRLN4"/>
</dbReference>
<dbReference type="EMBL" id="CP025016">
    <property type="protein sequence ID" value="AUW47831.1"/>
    <property type="molecule type" value="Genomic_DNA"/>
</dbReference>
<gene>
    <name evidence="1" type="ORF">CUJ84_pRLN4000121</name>
</gene>
<sequence>MIFCMQNMILNLGRRHAELLRLHARQPPLRRVGLHGHLHRVYRDRIEFRLPAEPSS</sequence>
<geneLocation type="plasmid" evidence="2">
    <name>prln4</name>
</geneLocation>
<evidence type="ECO:0000313" key="2">
    <source>
        <dbReference type="Proteomes" id="UP000238523"/>
    </source>
</evidence>
<accession>A0A2K9ZIG6</accession>
<name>A0A2K9ZIG6_RHILE</name>
<evidence type="ECO:0000313" key="1">
    <source>
        <dbReference type="EMBL" id="AUW47831.1"/>
    </source>
</evidence>
<organism evidence="1 2">
    <name type="scientific">Rhizobium leguminosarum</name>
    <dbReference type="NCBI Taxonomy" id="384"/>
    <lineage>
        <taxon>Bacteria</taxon>
        <taxon>Pseudomonadati</taxon>
        <taxon>Pseudomonadota</taxon>
        <taxon>Alphaproteobacteria</taxon>
        <taxon>Hyphomicrobiales</taxon>
        <taxon>Rhizobiaceae</taxon>
        <taxon>Rhizobium/Agrobacterium group</taxon>
        <taxon>Rhizobium</taxon>
    </lineage>
</organism>
<keyword evidence="1" id="KW-0614">Plasmid</keyword>
<dbReference type="AlphaFoldDB" id="A0A2K9ZIG6"/>
<protein>
    <submittedName>
        <fullName evidence="1">Uncharacterized protein</fullName>
    </submittedName>
</protein>
<proteinExistence type="predicted"/>
<reference evidence="1 2" key="1">
    <citation type="submission" date="2017-11" db="EMBL/GenBank/DDBJ databases">
        <title>Complete genome of Rhizobium leguminosarum Norway, an ineffective micro-symbiont.</title>
        <authorList>
            <person name="Hoffrichter A."/>
            <person name="Liang J."/>
            <person name="Brachmann A."/>
            <person name="Marin M."/>
        </authorList>
    </citation>
    <scope>NUCLEOTIDE SEQUENCE [LARGE SCALE GENOMIC DNA]</scope>
    <source>
        <strain evidence="1 2">Norway</strain>
        <plasmid evidence="2">Plasmid prln4</plasmid>
    </source>
</reference>